<feature type="binding site" evidence="6">
    <location>
        <begin position="244"/>
        <end position="247"/>
    </location>
    <ligand>
        <name>GTP</name>
        <dbReference type="ChEBI" id="CHEBI:37565"/>
    </ligand>
</feature>
<keyword evidence="10" id="KW-1185">Reference proteome</keyword>
<sequence length="406" mass="45957">MTHTGIILAVQQSNKQDIDLEIKELKELSESIGIEILGSHVQKRQTVDRKSYVGSGFLSEVKAQYEEFDYCIVNDEILASQNRAIENILDTSVIDRTQVILDIFSLRAQSKSGQLQVELAQLEYLVPRLKGQGINLSRLGGGIGTRGPGETKLETDRRHINSRISDIKRQLKVIDNHRLRYRQKRDANQVTKVSLIGYTNAGKSTLFNKLTKADALQADKLFATLDPLTREMVLPSGFQCIISDTVGFIQKLPTTLIESFKSTLEEAADSDFLIHVIDNNAADLFNQYDTVVDLIDSLDMKDIPQLVLFNKTDLNDDKRLLPLHSHAFVNKDMDGQVILQEVEDFMKEHFSGYSTSLPIARQDKLYRLKRQTIVTDTEVNDDIIEIEGFEPRGDFVNRITAKDEEV</sequence>
<proteinExistence type="inferred from homology"/>
<dbReference type="NCBIfam" id="TIGR03156">
    <property type="entry name" value="GTP_HflX"/>
    <property type="match status" value="1"/>
</dbReference>
<dbReference type="GO" id="GO:0005525">
    <property type="term" value="F:GTP binding"/>
    <property type="evidence" value="ECO:0007669"/>
    <property type="project" value="UniProtKB-UniRule"/>
</dbReference>
<dbReference type="PANTHER" id="PTHR10229">
    <property type="entry name" value="GTP-BINDING PROTEIN HFLX"/>
    <property type="match status" value="1"/>
</dbReference>
<comment type="subunit">
    <text evidence="5">Monomer. Associates with the 50S ribosomal subunit.</text>
</comment>
<dbReference type="Pfam" id="PF13167">
    <property type="entry name" value="GTP-bdg_N"/>
    <property type="match status" value="1"/>
</dbReference>
<feature type="binding site" evidence="7">
    <location>
        <position position="204"/>
    </location>
    <ligand>
        <name>Mg(2+)</name>
        <dbReference type="ChEBI" id="CHEBI:18420"/>
    </ligand>
</feature>
<dbReference type="PRINTS" id="PR00326">
    <property type="entry name" value="GTP1OBG"/>
</dbReference>
<comment type="similarity">
    <text evidence="5">Belongs to the TRAFAC class OBG-HflX-like GTPase superfamily. HflX GTPase family.</text>
</comment>
<organism evidence="9 10">
    <name type="scientific">Jeotgalicoccus meleagridis</name>
    <dbReference type="NCBI Taxonomy" id="2759181"/>
    <lineage>
        <taxon>Bacteria</taxon>
        <taxon>Bacillati</taxon>
        <taxon>Bacillota</taxon>
        <taxon>Bacilli</taxon>
        <taxon>Bacillales</taxon>
        <taxon>Staphylococcaceae</taxon>
        <taxon>Jeotgalicoccus</taxon>
    </lineage>
</organism>
<dbReference type="InterPro" id="IPR027417">
    <property type="entry name" value="P-loop_NTPase"/>
</dbReference>
<evidence type="ECO:0000256" key="4">
    <source>
        <dbReference type="ARBA" id="ARBA00023134"/>
    </source>
</evidence>
<comment type="subcellular location">
    <subcellularLocation>
        <location evidence="5">Cytoplasm</location>
    </subcellularLocation>
    <text evidence="5">May associate with membranes.</text>
</comment>
<dbReference type="AlphaFoldDB" id="A0A6V7RL20"/>
<dbReference type="Pfam" id="PF16360">
    <property type="entry name" value="GTP-bdg_M"/>
    <property type="match status" value="1"/>
</dbReference>
<evidence type="ECO:0000256" key="7">
    <source>
        <dbReference type="PIRSR" id="PIRSR006809-2"/>
    </source>
</evidence>
<name>A0A6V7RL20_9STAP</name>
<dbReference type="Pfam" id="PF01926">
    <property type="entry name" value="MMR_HSR1"/>
    <property type="match status" value="1"/>
</dbReference>
<dbReference type="SUPFAM" id="SSF52540">
    <property type="entry name" value="P-loop containing nucleoside triphosphate hydrolases"/>
    <property type="match status" value="1"/>
</dbReference>
<dbReference type="CDD" id="cd01878">
    <property type="entry name" value="HflX"/>
    <property type="match status" value="1"/>
</dbReference>
<comment type="function">
    <text evidence="5">GTPase that associates with the 50S ribosomal subunit and may have a role during protein synthesis or ribosome biogenesis.</text>
</comment>
<dbReference type="GO" id="GO:0005737">
    <property type="term" value="C:cytoplasm"/>
    <property type="evidence" value="ECO:0007669"/>
    <property type="project" value="UniProtKB-SubCell"/>
</dbReference>
<evidence type="ECO:0000313" key="10">
    <source>
        <dbReference type="Proteomes" id="UP000589351"/>
    </source>
</evidence>
<protein>
    <recommendedName>
        <fullName evidence="5">GTPase HflX</fullName>
    </recommendedName>
    <alternativeName>
        <fullName evidence="5">GTP-binding protein HflX</fullName>
    </alternativeName>
</protein>
<dbReference type="GO" id="GO:0003924">
    <property type="term" value="F:GTPase activity"/>
    <property type="evidence" value="ECO:0007669"/>
    <property type="project" value="UniProtKB-UniRule"/>
</dbReference>
<accession>A0A6V7RL20</accession>
<dbReference type="Gene3D" id="3.40.50.300">
    <property type="entry name" value="P-loop containing nucleotide triphosphate hydrolases"/>
    <property type="match status" value="1"/>
</dbReference>
<dbReference type="InterPro" id="IPR042108">
    <property type="entry name" value="GTPase_HflX_N_sf"/>
</dbReference>
<keyword evidence="4 5" id="KW-0342">GTP-binding</keyword>
<feature type="domain" description="Hflx-type G" evidence="8">
    <location>
        <begin position="191"/>
        <end position="278"/>
    </location>
</feature>
<comment type="cofactor">
    <cofactor evidence="7">
        <name>Mg(2+)</name>
        <dbReference type="ChEBI" id="CHEBI:18420"/>
    </cofactor>
</comment>
<dbReference type="PANTHER" id="PTHR10229:SF0">
    <property type="entry name" value="GTP-BINDING PROTEIN 6-RELATED"/>
    <property type="match status" value="1"/>
</dbReference>
<evidence type="ECO:0000256" key="2">
    <source>
        <dbReference type="ARBA" id="ARBA00022741"/>
    </source>
</evidence>
<dbReference type="InterPro" id="IPR016496">
    <property type="entry name" value="GTPase_HflX"/>
</dbReference>
<gene>
    <name evidence="5 9" type="primary">hflX</name>
    <name evidence="9" type="ORF">JEODO184_01545</name>
</gene>
<dbReference type="GO" id="GO:0046872">
    <property type="term" value="F:metal ion binding"/>
    <property type="evidence" value="ECO:0007669"/>
    <property type="project" value="UniProtKB-KW"/>
</dbReference>
<feature type="binding site" evidence="7">
    <location>
        <position position="224"/>
    </location>
    <ligand>
        <name>Mg(2+)</name>
        <dbReference type="ChEBI" id="CHEBI:18420"/>
    </ligand>
</feature>
<dbReference type="InterPro" id="IPR006073">
    <property type="entry name" value="GTP-bd"/>
</dbReference>
<dbReference type="EMBL" id="CAJEWD010000008">
    <property type="protein sequence ID" value="CAD2078977.1"/>
    <property type="molecule type" value="Genomic_DNA"/>
</dbReference>
<evidence type="ECO:0000256" key="5">
    <source>
        <dbReference type="HAMAP-Rule" id="MF_00900"/>
    </source>
</evidence>
<keyword evidence="3 7" id="KW-0460">Magnesium</keyword>
<dbReference type="Gene3D" id="6.10.250.2860">
    <property type="match status" value="1"/>
</dbReference>
<keyword evidence="1 7" id="KW-0479">Metal-binding</keyword>
<evidence type="ECO:0000313" key="9">
    <source>
        <dbReference type="EMBL" id="CAD2078977.1"/>
    </source>
</evidence>
<dbReference type="PROSITE" id="PS51705">
    <property type="entry name" value="G_HFLX"/>
    <property type="match status" value="1"/>
</dbReference>
<dbReference type="Gene3D" id="3.40.50.11060">
    <property type="entry name" value="GTPase HflX, N-terminal domain"/>
    <property type="match status" value="1"/>
</dbReference>
<comment type="caution">
    <text evidence="9">The sequence shown here is derived from an EMBL/GenBank/DDBJ whole genome shotgun (WGS) entry which is preliminary data.</text>
</comment>
<evidence type="ECO:0000256" key="1">
    <source>
        <dbReference type="ARBA" id="ARBA00022723"/>
    </source>
</evidence>
<feature type="binding site" evidence="6">
    <location>
        <begin position="222"/>
        <end position="226"/>
    </location>
    <ligand>
        <name>GTP</name>
        <dbReference type="ChEBI" id="CHEBI:37565"/>
    </ligand>
</feature>
<feature type="binding site" evidence="6">
    <location>
        <begin position="197"/>
        <end position="204"/>
    </location>
    <ligand>
        <name>GTP</name>
        <dbReference type="ChEBI" id="CHEBI:37565"/>
    </ligand>
</feature>
<feature type="binding site" evidence="6">
    <location>
        <begin position="310"/>
        <end position="313"/>
    </location>
    <ligand>
        <name>GTP</name>
        <dbReference type="ChEBI" id="CHEBI:37565"/>
    </ligand>
</feature>
<dbReference type="HAMAP" id="MF_00900">
    <property type="entry name" value="GTPase_HflX"/>
    <property type="match status" value="1"/>
</dbReference>
<dbReference type="GO" id="GO:0043022">
    <property type="term" value="F:ribosome binding"/>
    <property type="evidence" value="ECO:0007669"/>
    <property type="project" value="TreeGrafter"/>
</dbReference>
<evidence type="ECO:0000256" key="6">
    <source>
        <dbReference type="PIRSR" id="PIRSR006809-1"/>
    </source>
</evidence>
<dbReference type="Proteomes" id="UP000589351">
    <property type="component" value="Unassembled WGS sequence"/>
</dbReference>
<evidence type="ECO:0000259" key="8">
    <source>
        <dbReference type="PROSITE" id="PS51705"/>
    </source>
</evidence>
<keyword evidence="2 5" id="KW-0547">Nucleotide-binding</keyword>
<dbReference type="InterPro" id="IPR032305">
    <property type="entry name" value="GTP-bd_M"/>
</dbReference>
<evidence type="ECO:0000256" key="3">
    <source>
        <dbReference type="ARBA" id="ARBA00022842"/>
    </source>
</evidence>
<dbReference type="InterPro" id="IPR025121">
    <property type="entry name" value="GTPase_HflX_N"/>
</dbReference>
<dbReference type="RefSeq" id="WP_185126016.1">
    <property type="nucleotide sequence ID" value="NZ_CAJEWD010000008.1"/>
</dbReference>
<dbReference type="PIRSF" id="PIRSF006809">
    <property type="entry name" value="GTP-binding_hflX_prd"/>
    <property type="match status" value="1"/>
</dbReference>
<dbReference type="InterPro" id="IPR030394">
    <property type="entry name" value="G_HFLX_dom"/>
</dbReference>
<keyword evidence="5" id="KW-0963">Cytoplasm</keyword>
<reference evidence="9 10" key="1">
    <citation type="submission" date="2020-07" db="EMBL/GenBank/DDBJ databases">
        <authorList>
            <person name="Criscuolo A."/>
        </authorList>
    </citation>
    <scope>NUCLEOTIDE SEQUENCE [LARGE SCALE GENOMIC DNA]</scope>
    <source>
        <strain evidence="9">CIP111649</strain>
    </source>
</reference>